<dbReference type="Gene3D" id="2.160.20.160">
    <property type="match status" value="1"/>
</dbReference>
<evidence type="ECO:0000313" key="2">
    <source>
        <dbReference type="EMBL" id="VEG14017.1"/>
    </source>
</evidence>
<feature type="compositionally biased region" description="Polar residues" evidence="1">
    <location>
        <begin position="285"/>
        <end position="301"/>
    </location>
</feature>
<feature type="compositionally biased region" description="Polar residues" evidence="1">
    <location>
        <begin position="511"/>
        <end position="523"/>
    </location>
</feature>
<name>A0A448GYZ2_9GAMM</name>
<feature type="compositionally biased region" description="Polar residues" evidence="1">
    <location>
        <begin position="627"/>
        <end position="637"/>
    </location>
</feature>
<feature type="region of interest" description="Disordered" evidence="1">
    <location>
        <begin position="490"/>
        <end position="597"/>
    </location>
</feature>
<gene>
    <name evidence="2" type="ORF">NCTC10297_02000</name>
</gene>
<feature type="compositionally biased region" description="Polar residues" evidence="1">
    <location>
        <begin position="530"/>
        <end position="545"/>
    </location>
</feature>
<feature type="compositionally biased region" description="Polar residues" evidence="1">
    <location>
        <begin position="583"/>
        <end position="593"/>
    </location>
</feature>
<feature type="compositionally biased region" description="Low complexity" evidence="1">
    <location>
        <begin position="395"/>
        <end position="406"/>
    </location>
</feature>
<organism evidence="2 3">
    <name type="scientific">Moraxella cuniculi</name>
    <dbReference type="NCBI Taxonomy" id="34061"/>
    <lineage>
        <taxon>Bacteria</taxon>
        <taxon>Pseudomonadati</taxon>
        <taxon>Pseudomonadota</taxon>
        <taxon>Gammaproteobacteria</taxon>
        <taxon>Moraxellales</taxon>
        <taxon>Moraxellaceae</taxon>
        <taxon>Moraxella</taxon>
    </lineage>
</organism>
<feature type="compositionally biased region" description="Low complexity" evidence="1">
    <location>
        <begin position="368"/>
        <end position="377"/>
    </location>
</feature>
<dbReference type="InterPro" id="IPR013783">
    <property type="entry name" value="Ig-like_fold"/>
</dbReference>
<dbReference type="Gene3D" id="2.60.40.10">
    <property type="entry name" value="Immunoglobulins"/>
    <property type="match status" value="1"/>
</dbReference>
<dbReference type="EMBL" id="LR134343">
    <property type="protein sequence ID" value="VEG14017.1"/>
    <property type="molecule type" value="Genomic_DNA"/>
</dbReference>
<accession>A0A448GYZ2</accession>
<dbReference type="Proteomes" id="UP000274100">
    <property type="component" value="Chromosome"/>
</dbReference>
<dbReference type="OrthoDB" id="6650413at2"/>
<evidence type="ECO:0000256" key="1">
    <source>
        <dbReference type="SAM" id="MobiDB-lite"/>
    </source>
</evidence>
<feature type="region of interest" description="Disordered" evidence="1">
    <location>
        <begin position="612"/>
        <end position="643"/>
    </location>
</feature>
<feature type="region of interest" description="Disordered" evidence="1">
    <location>
        <begin position="164"/>
        <end position="221"/>
    </location>
</feature>
<dbReference type="RefSeq" id="WP_126331596.1">
    <property type="nucleotide sequence ID" value="NZ_LR134343.1"/>
</dbReference>
<feature type="compositionally biased region" description="Low complexity" evidence="1">
    <location>
        <begin position="171"/>
        <end position="194"/>
    </location>
</feature>
<proteinExistence type="predicted"/>
<dbReference type="KEGG" id="mcun:NCTC10297_02000"/>
<sequence>MKNIIVKINDAVQTVQEVNVVTNDGQPTVIKATKNVNYQFIDRATGRGPDHIVTKRVGQDLHISLEDEGKESDLIIEGFYDQDGAAALIGQAENGQYYYYVPDTGEVADYVTQLVPGDIEGQALGGESVVAPWWLGATQTKAAIWPWLLGGLLGAGAIAALANDDDDKSSNDNNPTTPVQPTPKTTKPTVVLTNKDTDGDGQDDTTTISGKTDPNADVTITLPDGRTITTKANDKGEYSVDVPKLNEGDKVTVTAKAPGKETSDPTEATVDTAADKPEVVANDDGSVTSTPGKDSVKNTTKYTDEDDNEQIITATKQPDGTWKATDKDGNELPTAPDANNPKQPWVDPTTGTVTLPPDAVKDNTPVEATSTDANNNTADDDATSKNDPKNAKVISSDSDNDGNPDGVTTTTTPVNEGEVLVTKIKLDNNNGVDNLVIGINSPDTTGVDGADFDLTNVTFTNGVTSNGDGTVNVPPGVTEFEIRVPVKADNTTEGDETGKVAVGNPDGSVVEGNTFTVTDSSKTPAEKPTVTPSTKDGSVTVNPGTDNDEVPITFTGEDNQPKKVTAKKDTQTNTWTLDDPNGTGATINPQTGEVTIPQDSVKDGEKVTAIGKETGKNDSEPVDGNAGTDTKNATVDNTNKDGVVTQNADEGKDVVTTVKLTNNNGANNLSIDVAGTGTTPANPATDLAAITNRTFTAYDKDGKEVTNGVTANQNGSVNVKAGVVKFDIKQQAVADSTTEGAETLTYTVGGVKGNEATINDTSTAPKTAGVEELYLQEWLEEGDETTKTADVGTIVLTNDTGADDIPFSFTGTAKAGKEGATTADTDFTVYNLIARDADTNEVPGGITYTVNADGSGTFSVAPGVKYVGVRLNIIKNQDGEPSEPFTMKVGKTGNELTADSAIAADKPPVVNISVSGDLGPVTAPLNSTTTANFQATMEDNDTTTGLTYTVTLDQTLANDLTVKVKLGDDNVNGRASSADIKSVTLEDGSPANYDAATNTVTLTVKAGKTSASFLVDPVLETFGNAFNHEGQEKLVATVQADSNYRVGNNSTATGLIVDGNAITLNALNGDMTLYYGQSAANVRTGDFGYTIATAVSGDNAGTAIVTSNGADTVYIGYYADGTVTSDGGNIANYNDLGPARTSADNAASITTVDLGAGDDTLMVREDQNQATRVYLGEGNDEYILNGSLFSSLNSDATSADIFAEAGNDTVTIKKNVSQSNIYLGSGSDTLTIEGNINTFVTIDLGSGDNMPATYLREYNAIQNANGRSLGNDNNTDLATDTNTVNLGGKTDPTQLTIKGGAGTDIINLKGAGQILDMTHVSGIERIDLTGTGNNIINYLTKENLLKNDGLYITGNAGDKVNLGPGGYLVTNTAGFAKSGTTTVDGVTYDIWSVADGSTSKVYIQQGIEVV</sequence>
<evidence type="ECO:0000313" key="3">
    <source>
        <dbReference type="Proteomes" id="UP000274100"/>
    </source>
</evidence>
<reference evidence="2 3" key="1">
    <citation type="submission" date="2018-12" db="EMBL/GenBank/DDBJ databases">
        <authorList>
            <consortium name="Pathogen Informatics"/>
        </authorList>
    </citation>
    <scope>NUCLEOTIDE SEQUENCE [LARGE SCALE GENOMIC DNA]</scope>
    <source>
        <strain evidence="2 3">NCTC10297</strain>
    </source>
</reference>
<protein>
    <submittedName>
        <fullName evidence="2">Uncharacterized protein</fullName>
    </submittedName>
</protein>
<dbReference type="InterPro" id="IPR038081">
    <property type="entry name" value="CalX-like_sf"/>
</dbReference>
<dbReference type="SUPFAM" id="SSF141072">
    <property type="entry name" value="CalX-like"/>
    <property type="match status" value="1"/>
</dbReference>
<feature type="region of interest" description="Disordered" evidence="1">
    <location>
        <begin position="255"/>
        <end position="412"/>
    </location>
</feature>